<proteinExistence type="inferred from homology"/>
<sequence>MSFNMSLVKFILPHVLVEGPGCLTRLRMLQRGVEEFARETITSKRIKIVIGGVTTVYLCYRAYGYFRDVDIRAVAFDTRIGNVVYSWITNKLSTDVCPDNRQQVKGMVMRMTNVQLNNHSHPTAALMRRNANMFMQQACMTLGRRSYNFQLSPTQQRLTNAGFRTVYCAKDLQMAYQNDKLKSDDVIVLTDVDYYVDMSSILRGNPTLAYTFVPLEVAGTTEDGIYTTHADNTVELITNGGSRYRHLLWDYDSDHIVIDTWCGAYIYLIEQIKVTETRRIIYFNPVRFVPFILGWILPGRRLKRRAFNKAGVMYSKFTKTNDEGVVELWHSMAYAGDTPACTIRSDTFQAAYIRLITNKTPHISDVERYFSTHNVTNTLHAATLFFHIYQNCPGVFNERPELITPCVEQKDTHSYQSVDGLASEDGKPTMRAVWPGYGNSIAFSPVKSYNNDKACLKGRIEEVKNRRYLIPPSYYSYLHEFVGHMVPSSRMGSVTPLSYEEIWDRFSKPTQRAKLAQADYAMEGKTTVLSFQKVEAYNKVTAPRNISTLPMAHNATLGQFTIPIMTYIFKSCHWYAFGKHPREVSQILFMKSQGTISATASDFTKLDGSIQEFFRDGFDMVAVAALHRQYHAEWLRNSRKERNAKCRTAHGLKYESDATILSGSSMTSLLGTFVNALIMYIAYRTGYDSDQAWARLGLYGGDDGVSFDLPAVWVRKTAAKFGMLCEASESCVGEPLSFLGRIYPDIWTSPASMADVKRQVGKLHLTGSPKIVPDFLVLFRKAQGLRCTDENTPFLTAWCDSVMRIVRTQHCAEPENHKYWHLTKADIAYWSKYETPFEVFSDTEHARGIVAEQFGITTAELVDYERKVSDAKTLEDLYFTDVIRTPGKVTLEAVVAGEVLHPAQTRDVQAEILKAQDLKLSLCRYARRGEVCPYDHCKFTHTIAKVETVKKPKPKTKSKVVNQTPPRTGKQRLQTPSKNVAPVPKQQPKVSVAVTHTGKQKLQTPSKSAVPVLKQQPQVNNTKVNVAATKTTLNERFKTLASSKTSDNKSQQAQQSTLTSVDTSTSAN</sequence>
<evidence type="ECO:0000256" key="5">
    <source>
        <dbReference type="PROSITE-ProRule" id="PRU00723"/>
    </source>
</evidence>
<evidence type="ECO:0000256" key="4">
    <source>
        <dbReference type="ARBA" id="ARBA00032757"/>
    </source>
</evidence>
<evidence type="ECO:0000256" key="6">
    <source>
        <dbReference type="SAM" id="MobiDB-lite"/>
    </source>
</evidence>
<evidence type="ECO:0000256" key="2">
    <source>
        <dbReference type="ARBA" id="ARBA00022679"/>
    </source>
</evidence>
<dbReference type="GO" id="GO:0008270">
    <property type="term" value="F:zinc ion binding"/>
    <property type="evidence" value="ECO:0007669"/>
    <property type="project" value="UniProtKB-KW"/>
</dbReference>
<evidence type="ECO:0000256" key="1">
    <source>
        <dbReference type="ARBA" id="ARBA00007751"/>
    </source>
</evidence>
<dbReference type="SUPFAM" id="SSF56672">
    <property type="entry name" value="DNA/RNA polymerases"/>
    <property type="match status" value="1"/>
</dbReference>
<dbReference type="Pfam" id="PF19222">
    <property type="entry name" value="Noda_Vmethyltr"/>
    <property type="match status" value="1"/>
</dbReference>
<keyword evidence="5" id="KW-0863">Zinc-finger</keyword>
<feature type="compositionally biased region" description="Polar residues" evidence="6">
    <location>
        <begin position="962"/>
        <end position="978"/>
    </location>
</feature>
<comment type="similarity">
    <text evidence="1">Belongs to the nodaviridae RNA polymerase family.</text>
</comment>
<dbReference type="InterPro" id="IPR000571">
    <property type="entry name" value="Znf_CCCH"/>
</dbReference>
<feature type="zinc finger region" description="C3H1-type" evidence="5">
    <location>
        <begin position="917"/>
        <end position="944"/>
    </location>
</feature>
<keyword evidence="3" id="KW-0548">Nucleotidyltransferase</keyword>
<protein>
    <recommendedName>
        <fullName evidence="4">RNA replicase</fullName>
    </recommendedName>
</protein>
<dbReference type="InterPro" id="IPR043502">
    <property type="entry name" value="DNA/RNA_pol_sf"/>
</dbReference>
<organism evidence="8">
    <name type="scientific">Beihai noda-like virus 8</name>
    <dbReference type="NCBI Taxonomy" id="1922490"/>
    <lineage>
        <taxon>Viruses</taxon>
        <taxon>Riboviria</taxon>
    </lineage>
</organism>
<evidence type="ECO:0000256" key="3">
    <source>
        <dbReference type="ARBA" id="ARBA00022695"/>
    </source>
</evidence>
<dbReference type="EMBL" id="KX883045">
    <property type="protein sequence ID" value="APG76146.1"/>
    <property type="molecule type" value="Genomic_RNA"/>
</dbReference>
<evidence type="ECO:0000313" key="8">
    <source>
        <dbReference type="EMBL" id="APG76146.1"/>
    </source>
</evidence>
<dbReference type="PROSITE" id="PS50103">
    <property type="entry name" value="ZF_C3H1"/>
    <property type="match status" value="1"/>
</dbReference>
<reference evidence="8" key="1">
    <citation type="journal article" date="2016" name="Nature">
        <title>Redefining the invertebrate RNA virosphere.</title>
        <authorList>
            <person name="Shi M."/>
            <person name="Lin X.D."/>
            <person name="Tian J.H."/>
            <person name="Chen L.J."/>
            <person name="Chen X."/>
            <person name="Li C.X."/>
            <person name="Qin X.C."/>
            <person name="Li J."/>
            <person name="Cao J.P."/>
            <person name="Eden J.S."/>
            <person name="Buchmann J."/>
            <person name="Wang W."/>
            <person name="Xu J."/>
            <person name="Holmes E.C."/>
            <person name="Zhang Y.Z."/>
        </authorList>
    </citation>
    <scope>NUCLEOTIDE SEQUENCE</scope>
    <source>
        <strain evidence="8">BHWZXX12837</strain>
    </source>
</reference>
<feature type="domain" description="C3H1-type" evidence="7">
    <location>
        <begin position="917"/>
        <end position="944"/>
    </location>
</feature>
<feature type="region of interest" description="Disordered" evidence="6">
    <location>
        <begin position="1039"/>
        <end position="1068"/>
    </location>
</feature>
<keyword evidence="2" id="KW-0808">Transferase</keyword>
<dbReference type="GO" id="GO:0016779">
    <property type="term" value="F:nucleotidyltransferase activity"/>
    <property type="evidence" value="ECO:0007669"/>
    <property type="project" value="UniProtKB-KW"/>
</dbReference>
<evidence type="ECO:0000259" key="7">
    <source>
        <dbReference type="PROSITE" id="PS50103"/>
    </source>
</evidence>
<dbReference type="InterPro" id="IPR043647">
    <property type="entry name" value="Noda_Vmethyltr_dom"/>
</dbReference>
<feature type="region of interest" description="Disordered" evidence="6">
    <location>
        <begin position="951"/>
        <end position="989"/>
    </location>
</feature>
<dbReference type="CDD" id="cd23173">
    <property type="entry name" value="ps-ssRNAv_Nodaviridae_RdRp"/>
    <property type="match status" value="1"/>
</dbReference>
<keyword evidence="5" id="KW-0479">Metal-binding</keyword>
<name>A0A1L3KFF6_9VIRU</name>
<accession>A0A1L3KFF6</accession>
<keyword evidence="5" id="KW-0862">Zinc</keyword>